<evidence type="ECO:0000313" key="1">
    <source>
        <dbReference type="EMBL" id="RPE00829.1"/>
    </source>
</evidence>
<keyword evidence="2" id="KW-1185">Reference proteome</keyword>
<dbReference type="Proteomes" id="UP000270856">
    <property type="component" value="Unassembled WGS sequence"/>
</dbReference>
<evidence type="ECO:0000313" key="2">
    <source>
        <dbReference type="Proteomes" id="UP000270856"/>
    </source>
</evidence>
<gene>
    <name evidence="1" type="ORF">EGM88_00310</name>
</gene>
<dbReference type="RefSeq" id="WP_123895884.1">
    <property type="nucleotide sequence ID" value="NZ_RPFJ01000001.1"/>
</dbReference>
<dbReference type="OrthoDB" id="9785180at2"/>
<name>A0A3N4P337_9FLAO</name>
<protein>
    <recommendedName>
        <fullName evidence="3">Peptidyl-prolyl cis-trans isomerase</fullName>
    </recommendedName>
</protein>
<proteinExistence type="predicted"/>
<comment type="caution">
    <text evidence="1">The sequence shown here is derived from an EMBL/GenBank/DDBJ whole genome shotgun (WGS) entry which is preliminary data.</text>
</comment>
<sequence>MYSKLIYIFIIFALFSCKPTEDEGKAVAKVYENYLYEKDIKEVLPKNISKEDSLIFVKNYINNWAKEHLLVQKAKINLHEEKEHINTLVEKYHNDLLINKYKEAVVKQELDTLVTEEDIEKFYEENKGIFKLNEALVKFRYIYFDKKINNAKEFISLFKDDSYKSNLEITKQELQLKSHNLNDSIWIKYDDVIKNASFLKSYDKSNFLKKNKFIHKEDSTSVYLVKIKDVLLRNDIAPMSYAIPTIKQMILHKRKLELLKRIEETLTEDAIKNKEFQIY</sequence>
<dbReference type="AlphaFoldDB" id="A0A3N4P337"/>
<organism evidence="1 2">
    <name type="scientific">Aureibaculum marinum</name>
    <dbReference type="NCBI Taxonomy" id="2487930"/>
    <lineage>
        <taxon>Bacteria</taxon>
        <taxon>Pseudomonadati</taxon>
        <taxon>Bacteroidota</taxon>
        <taxon>Flavobacteriia</taxon>
        <taxon>Flavobacteriales</taxon>
        <taxon>Flavobacteriaceae</taxon>
        <taxon>Aureibaculum</taxon>
    </lineage>
</organism>
<dbReference type="EMBL" id="RPFJ01000001">
    <property type="protein sequence ID" value="RPE00829.1"/>
    <property type="molecule type" value="Genomic_DNA"/>
</dbReference>
<accession>A0A3N4P337</accession>
<dbReference type="SUPFAM" id="SSF109998">
    <property type="entry name" value="Triger factor/SurA peptide-binding domain-like"/>
    <property type="match status" value="1"/>
</dbReference>
<evidence type="ECO:0008006" key="3">
    <source>
        <dbReference type="Google" id="ProtNLM"/>
    </source>
</evidence>
<dbReference type="InterPro" id="IPR027304">
    <property type="entry name" value="Trigger_fact/SurA_dom_sf"/>
</dbReference>
<dbReference type="PROSITE" id="PS51257">
    <property type="entry name" value="PROKAR_LIPOPROTEIN"/>
    <property type="match status" value="1"/>
</dbReference>
<reference evidence="1 2" key="1">
    <citation type="submission" date="2018-11" db="EMBL/GenBank/DDBJ databases">
        <title>Aureibaculum marinum gen. nov., sp. nov., a member of the family Flavobacteriaceae isolated from the Bohai Sea.</title>
        <authorList>
            <person name="Ji X."/>
        </authorList>
    </citation>
    <scope>NUCLEOTIDE SEQUENCE [LARGE SCALE GENOMIC DNA]</scope>
    <source>
        <strain evidence="1 2">BH-SD17</strain>
    </source>
</reference>